<gene>
    <name evidence="1" type="ORF">ElyMa_001582000</name>
</gene>
<sequence>MFQQICTDAHQISQVQSSFKLQTQRQCKQIPMDDYTPYFAFDKKNVYQQSSEALQGCTLALNALMLFMRLNCVLGSVLVHRKRLSGRLCANTEPDLASDDIVTGVVTHGFPVLTSMPLMFDSQARQRDRHTLAKLLSVSPLLGK</sequence>
<name>A0AAV4JES6_9GAST</name>
<organism evidence="1 2">
    <name type="scientific">Elysia marginata</name>
    <dbReference type="NCBI Taxonomy" id="1093978"/>
    <lineage>
        <taxon>Eukaryota</taxon>
        <taxon>Metazoa</taxon>
        <taxon>Spiralia</taxon>
        <taxon>Lophotrochozoa</taxon>
        <taxon>Mollusca</taxon>
        <taxon>Gastropoda</taxon>
        <taxon>Heterobranchia</taxon>
        <taxon>Euthyneura</taxon>
        <taxon>Panpulmonata</taxon>
        <taxon>Sacoglossa</taxon>
        <taxon>Placobranchoidea</taxon>
        <taxon>Plakobranchidae</taxon>
        <taxon>Elysia</taxon>
    </lineage>
</organism>
<comment type="caution">
    <text evidence="1">The sequence shown here is derived from an EMBL/GenBank/DDBJ whole genome shotgun (WGS) entry which is preliminary data.</text>
</comment>
<proteinExistence type="predicted"/>
<evidence type="ECO:0000313" key="1">
    <source>
        <dbReference type="EMBL" id="GFS20880.1"/>
    </source>
</evidence>
<dbReference type="AlphaFoldDB" id="A0AAV4JES6"/>
<reference evidence="1 2" key="1">
    <citation type="journal article" date="2021" name="Elife">
        <title>Chloroplast acquisition without the gene transfer in kleptoplastic sea slugs, Plakobranchus ocellatus.</title>
        <authorList>
            <person name="Maeda T."/>
            <person name="Takahashi S."/>
            <person name="Yoshida T."/>
            <person name="Shimamura S."/>
            <person name="Takaki Y."/>
            <person name="Nagai Y."/>
            <person name="Toyoda A."/>
            <person name="Suzuki Y."/>
            <person name="Arimoto A."/>
            <person name="Ishii H."/>
            <person name="Satoh N."/>
            <person name="Nishiyama T."/>
            <person name="Hasebe M."/>
            <person name="Maruyama T."/>
            <person name="Minagawa J."/>
            <person name="Obokata J."/>
            <person name="Shigenobu S."/>
        </authorList>
    </citation>
    <scope>NUCLEOTIDE SEQUENCE [LARGE SCALE GENOMIC DNA]</scope>
</reference>
<accession>A0AAV4JES6</accession>
<keyword evidence="2" id="KW-1185">Reference proteome</keyword>
<dbReference type="EMBL" id="BMAT01003131">
    <property type="protein sequence ID" value="GFS20880.1"/>
    <property type="molecule type" value="Genomic_DNA"/>
</dbReference>
<dbReference type="Proteomes" id="UP000762676">
    <property type="component" value="Unassembled WGS sequence"/>
</dbReference>
<evidence type="ECO:0000313" key="2">
    <source>
        <dbReference type="Proteomes" id="UP000762676"/>
    </source>
</evidence>
<protein>
    <submittedName>
        <fullName evidence="1">Uncharacterized protein</fullName>
    </submittedName>
</protein>